<proteinExistence type="predicted"/>
<protein>
    <submittedName>
        <fullName evidence="2">Uncharacterized protein</fullName>
    </submittedName>
</protein>
<dbReference type="OrthoDB" id="2409807at2759"/>
<keyword evidence="3" id="KW-1185">Reference proteome</keyword>
<feature type="region of interest" description="Disordered" evidence="1">
    <location>
        <begin position="43"/>
        <end position="65"/>
    </location>
</feature>
<organism evidence="2 3">
    <name type="scientific">Gigaspora rosea</name>
    <dbReference type="NCBI Taxonomy" id="44941"/>
    <lineage>
        <taxon>Eukaryota</taxon>
        <taxon>Fungi</taxon>
        <taxon>Fungi incertae sedis</taxon>
        <taxon>Mucoromycota</taxon>
        <taxon>Glomeromycotina</taxon>
        <taxon>Glomeromycetes</taxon>
        <taxon>Diversisporales</taxon>
        <taxon>Gigasporaceae</taxon>
        <taxon>Gigaspora</taxon>
    </lineage>
</organism>
<name>A0A397U3S9_9GLOM</name>
<accession>A0A397U3S9</accession>
<dbReference type="EMBL" id="QKWP01002823">
    <property type="protein sequence ID" value="RIB02083.1"/>
    <property type="molecule type" value="Genomic_DNA"/>
</dbReference>
<evidence type="ECO:0000256" key="1">
    <source>
        <dbReference type="SAM" id="MobiDB-lite"/>
    </source>
</evidence>
<evidence type="ECO:0000313" key="2">
    <source>
        <dbReference type="EMBL" id="RIB02083.1"/>
    </source>
</evidence>
<evidence type="ECO:0000313" key="3">
    <source>
        <dbReference type="Proteomes" id="UP000266673"/>
    </source>
</evidence>
<dbReference type="AlphaFoldDB" id="A0A397U3S9"/>
<comment type="caution">
    <text evidence="2">The sequence shown here is derived from an EMBL/GenBank/DDBJ whole genome shotgun (WGS) entry which is preliminary data.</text>
</comment>
<dbReference type="Proteomes" id="UP000266673">
    <property type="component" value="Unassembled WGS sequence"/>
</dbReference>
<feature type="compositionally biased region" description="Polar residues" evidence="1">
    <location>
        <begin position="43"/>
        <end position="57"/>
    </location>
</feature>
<sequence length="189" mass="21562">MVGKCPGCGFTPRTGKTCDLNKHMDLTRSRPCQAFLQLTQAQNASHAENATPEQNQLPVPKGDLISFDENPPMHQPIEAREPAVDLLTSDIPDIEVLTSNNIEQKKISLLTIDELIKSKLIPKTDKEWFYLMELDEDKDSEPNDSEYDTADEDPDVYFEKIKDPYINRISEAEKFNEGEKRLLMFTKES</sequence>
<gene>
    <name evidence="2" type="ORF">C2G38_2228835</name>
</gene>
<reference evidence="2 3" key="1">
    <citation type="submission" date="2018-06" db="EMBL/GenBank/DDBJ databases">
        <title>Comparative genomics reveals the genomic features of Rhizophagus irregularis, R. cerebriforme, R. diaphanum and Gigaspora rosea, and their symbiotic lifestyle signature.</title>
        <authorList>
            <person name="Morin E."/>
            <person name="San Clemente H."/>
            <person name="Chen E.C.H."/>
            <person name="De La Providencia I."/>
            <person name="Hainaut M."/>
            <person name="Kuo A."/>
            <person name="Kohler A."/>
            <person name="Murat C."/>
            <person name="Tang N."/>
            <person name="Roy S."/>
            <person name="Loubradou J."/>
            <person name="Henrissat B."/>
            <person name="Grigoriev I.V."/>
            <person name="Corradi N."/>
            <person name="Roux C."/>
            <person name="Martin F.M."/>
        </authorList>
    </citation>
    <scope>NUCLEOTIDE SEQUENCE [LARGE SCALE GENOMIC DNA]</scope>
    <source>
        <strain evidence="2 3">DAOM 194757</strain>
    </source>
</reference>